<protein>
    <submittedName>
        <fullName evidence="2">Putative glutamine amidotransferase</fullName>
    </submittedName>
</protein>
<feature type="compositionally biased region" description="Basic and acidic residues" evidence="1">
    <location>
        <begin position="82"/>
        <end position="95"/>
    </location>
</feature>
<dbReference type="PANTHER" id="PTHR43235:SF1">
    <property type="entry name" value="GLUTAMINE AMIDOTRANSFERASE PB2B2.05-RELATED"/>
    <property type="match status" value="1"/>
</dbReference>
<dbReference type="Proteomes" id="UP000198224">
    <property type="component" value="Chromosome I"/>
</dbReference>
<evidence type="ECO:0000313" key="2">
    <source>
        <dbReference type="EMBL" id="SCF29904.1"/>
    </source>
</evidence>
<reference evidence="3" key="1">
    <citation type="submission" date="2016-06" db="EMBL/GenBank/DDBJ databases">
        <authorList>
            <person name="Varghese N."/>
            <person name="Submissions Spin"/>
        </authorList>
    </citation>
    <scope>NUCLEOTIDE SEQUENCE [LARGE SCALE GENOMIC DNA]</scope>
    <source>
        <strain evidence="3">DSM 45160</strain>
    </source>
</reference>
<dbReference type="CDD" id="cd01745">
    <property type="entry name" value="GATase1_2"/>
    <property type="match status" value="1"/>
</dbReference>
<dbReference type="InterPro" id="IPR011697">
    <property type="entry name" value="Peptidase_C26"/>
</dbReference>
<evidence type="ECO:0000313" key="3">
    <source>
        <dbReference type="Proteomes" id="UP000198224"/>
    </source>
</evidence>
<name>A0A1C4ZAI1_9ACTN</name>
<feature type="region of interest" description="Disordered" evidence="1">
    <location>
        <begin position="236"/>
        <end position="269"/>
    </location>
</feature>
<proteinExistence type="predicted"/>
<dbReference type="GO" id="GO:0006598">
    <property type="term" value="P:polyamine catabolic process"/>
    <property type="evidence" value="ECO:0007669"/>
    <property type="project" value="TreeGrafter"/>
</dbReference>
<dbReference type="PANTHER" id="PTHR43235">
    <property type="entry name" value="GLUTAMINE AMIDOTRANSFERASE PB2B2.05-RELATED"/>
    <property type="match status" value="1"/>
</dbReference>
<dbReference type="GO" id="GO:0016740">
    <property type="term" value="F:transferase activity"/>
    <property type="evidence" value="ECO:0007669"/>
    <property type="project" value="UniProtKB-KW"/>
</dbReference>
<dbReference type="GO" id="GO:0033969">
    <property type="term" value="F:gamma-glutamyl-gamma-aminobutyrate hydrolase activity"/>
    <property type="evidence" value="ECO:0007669"/>
    <property type="project" value="TreeGrafter"/>
</dbReference>
<evidence type="ECO:0000256" key="1">
    <source>
        <dbReference type="SAM" id="MobiDB-lite"/>
    </source>
</evidence>
<dbReference type="GO" id="GO:0005829">
    <property type="term" value="C:cytosol"/>
    <property type="evidence" value="ECO:0007669"/>
    <property type="project" value="TreeGrafter"/>
</dbReference>
<dbReference type="InterPro" id="IPR029062">
    <property type="entry name" value="Class_I_gatase-like"/>
</dbReference>
<dbReference type="SUPFAM" id="SSF52317">
    <property type="entry name" value="Class I glutamine amidotransferase-like"/>
    <property type="match status" value="1"/>
</dbReference>
<organism evidence="2 3">
    <name type="scientific">Micromonospora chokoriensis</name>
    <dbReference type="NCBI Taxonomy" id="356851"/>
    <lineage>
        <taxon>Bacteria</taxon>
        <taxon>Bacillati</taxon>
        <taxon>Actinomycetota</taxon>
        <taxon>Actinomycetes</taxon>
        <taxon>Micromonosporales</taxon>
        <taxon>Micromonosporaceae</taxon>
        <taxon>Micromonospora</taxon>
    </lineage>
</organism>
<dbReference type="Pfam" id="PF07722">
    <property type="entry name" value="Peptidase_C26"/>
    <property type="match status" value="1"/>
</dbReference>
<sequence length="269" mass="27714">MNAGSVRRPLIGISAYVEPAGWAVWRDVPAVLVPQAYARAVTAAGGRAVVLPPDDVDGDVVAVLDGLLLAGGADVGPGRYGQRPDPRTEDRPDRDAGELTVLAAALAADLPVLGVCRGMQLLAVAYGGTLHQHLPDVVGHDAHRPAPGVYGSHPVRFAPGSLSATVLAGVERVNSYHHQAVADPGRLAVTGWADDGVVEAVEDPALPFVLGVQWHPENEPDPRPITALVRAAGRPVEAGCDARRPRAVTSPVGGSTDGQGLSGDRLSTG</sequence>
<keyword evidence="2" id="KW-0808">Transferase</keyword>
<keyword evidence="3" id="KW-1185">Reference proteome</keyword>
<accession>A0A1C4ZAI1</accession>
<keyword evidence="2" id="KW-0315">Glutamine amidotransferase</keyword>
<feature type="region of interest" description="Disordered" evidence="1">
    <location>
        <begin position="75"/>
        <end position="95"/>
    </location>
</feature>
<dbReference type="AlphaFoldDB" id="A0A1C4ZAI1"/>
<dbReference type="EMBL" id="LT607409">
    <property type="protein sequence ID" value="SCF29904.1"/>
    <property type="molecule type" value="Genomic_DNA"/>
</dbReference>
<dbReference type="Gene3D" id="3.40.50.880">
    <property type="match status" value="1"/>
</dbReference>
<dbReference type="PROSITE" id="PS51273">
    <property type="entry name" value="GATASE_TYPE_1"/>
    <property type="match status" value="1"/>
</dbReference>
<gene>
    <name evidence="2" type="ORF">GA0070612_6071</name>
</gene>
<dbReference type="InterPro" id="IPR044668">
    <property type="entry name" value="PuuD-like"/>
</dbReference>